<name>A0A6A5GXZ0_CAERE</name>
<dbReference type="EMBL" id="WUAV01000004">
    <property type="protein sequence ID" value="KAF1759182.1"/>
    <property type="molecule type" value="Genomic_DNA"/>
</dbReference>
<dbReference type="PANTHER" id="PTHR21503">
    <property type="entry name" value="F-BOX-CONTAINING HYPOTHETICAL PROTEIN C.ELEGANS"/>
    <property type="match status" value="1"/>
</dbReference>
<reference evidence="2 3" key="1">
    <citation type="submission" date="2019-12" db="EMBL/GenBank/DDBJ databases">
        <title>Chromosome-level assembly of the Caenorhabditis remanei genome.</title>
        <authorList>
            <person name="Teterina A.A."/>
            <person name="Willis J.H."/>
            <person name="Phillips P.C."/>
        </authorList>
    </citation>
    <scope>NUCLEOTIDE SEQUENCE [LARGE SCALE GENOMIC DNA]</scope>
    <source>
        <strain evidence="2 3">PX506</strain>
        <tissue evidence="2">Whole organism</tissue>
    </source>
</reference>
<evidence type="ECO:0000259" key="1">
    <source>
        <dbReference type="Pfam" id="PF07735"/>
    </source>
</evidence>
<comment type="caution">
    <text evidence="2">The sequence shown here is derived from an EMBL/GenBank/DDBJ whole genome shotgun (WGS) entry which is preliminary data.</text>
</comment>
<dbReference type="Pfam" id="PF07735">
    <property type="entry name" value="FBA_2"/>
    <property type="match status" value="1"/>
</dbReference>
<dbReference type="Proteomes" id="UP000483820">
    <property type="component" value="Chromosome IV"/>
</dbReference>
<dbReference type="RefSeq" id="XP_053585805.1">
    <property type="nucleotide sequence ID" value="XM_053731033.1"/>
</dbReference>
<protein>
    <recommendedName>
        <fullName evidence="1">Sdz-33 F-box domain-containing protein</fullName>
    </recommendedName>
</protein>
<dbReference type="AlphaFoldDB" id="A0A6A5GXZ0"/>
<feature type="domain" description="Sdz-33 F-box" evidence="1">
    <location>
        <begin position="161"/>
        <end position="220"/>
    </location>
</feature>
<evidence type="ECO:0000313" key="2">
    <source>
        <dbReference type="EMBL" id="KAF1759182.1"/>
    </source>
</evidence>
<dbReference type="GeneID" id="9823654"/>
<dbReference type="PANTHER" id="PTHR21503:SF8">
    <property type="entry name" value="F-BOX ASSOCIATED DOMAIN-CONTAINING PROTEIN-RELATED"/>
    <property type="match status" value="1"/>
</dbReference>
<gene>
    <name evidence="2" type="ORF">GCK72_015643</name>
</gene>
<dbReference type="CTD" id="9823654"/>
<dbReference type="InterPro" id="IPR012885">
    <property type="entry name" value="F-box_Sdz-33"/>
</dbReference>
<dbReference type="KEGG" id="crq:GCK72_015643"/>
<accession>A0A6A5GXZ0</accession>
<evidence type="ECO:0000313" key="3">
    <source>
        <dbReference type="Proteomes" id="UP000483820"/>
    </source>
</evidence>
<organism evidence="2 3">
    <name type="scientific">Caenorhabditis remanei</name>
    <name type="common">Caenorhabditis vulgaris</name>
    <dbReference type="NCBI Taxonomy" id="31234"/>
    <lineage>
        <taxon>Eukaryota</taxon>
        <taxon>Metazoa</taxon>
        <taxon>Ecdysozoa</taxon>
        <taxon>Nematoda</taxon>
        <taxon>Chromadorea</taxon>
        <taxon>Rhabditida</taxon>
        <taxon>Rhabditina</taxon>
        <taxon>Rhabditomorpha</taxon>
        <taxon>Rhabditoidea</taxon>
        <taxon>Rhabditidae</taxon>
        <taxon>Peloderinae</taxon>
        <taxon>Caenorhabditis</taxon>
    </lineage>
</organism>
<proteinExistence type="predicted"/>
<sequence>MPGGDSPRTSFAFDQFKQTFSLIGAQEISKMAGIDKRRIKTVNIGGHLVPSYMKREHRRGSECLVTYWVDQKLGMRMIIDYSSKLFNNYEISTVLMGKYDFYIIDYLMTRQKSVPDVEFSGHKETVTEDQYLFLLRNAIVTKHLSIASSPPENFQYSGTFQNYGTLILGSGFWVTLDNLIAMKSKVIIIRGSKLISSEFNRYLKNWLIGGGSSEIKYLSVEVKSLDLNLVFKDLENQVVLVEKRRQYTWMEEGVLEFGHSYDLTRDDGVTATVYQGAGRDGTRMFEMVVWPDFCGNQF</sequence>